<dbReference type="InterPro" id="IPR004821">
    <property type="entry name" value="Cyt_trans-like"/>
</dbReference>
<proteinExistence type="inferred from homology"/>
<dbReference type="SUPFAM" id="SSF52374">
    <property type="entry name" value="Nucleotidylyl transferase"/>
    <property type="match status" value="1"/>
</dbReference>
<dbReference type="NCBIfam" id="TIGR00482">
    <property type="entry name" value="nicotinate (nicotinamide) nucleotide adenylyltransferase"/>
    <property type="match status" value="1"/>
</dbReference>
<gene>
    <name evidence="11 13" type="primary">nadD</name>
    <name evidence="13" type="ORF">MBHS_02874</name>
</gene>
<evidence type="ECO:0000256" key="10">
    <source>
        <dbReference type="ARBA" id="ARBA00048721"/>
    </source>
</evidence>
<evidence type="ECO:0000256" key="6">
    <source>
        <dbReference type="ARBA" id="ARBA00022695"/>
    </source>
</evidence>
<dbReference type="InterPro" id="IPR014729">
    <property type="entry name" value="Rossmann-like_a/b/a_fold"/>
</dbReference>
<dbReference type="HAMAP" id="MF_00244">
    <property type="entry name" value="NaMN_adenylyltr"/>
    <property type="match status" value="1"/>
</dbReference>
<dbReference type="GO" id="GO:0009435">
    <property type="term" value="P:NAD+ biosynthetic process"/>
    <property type="evidence" value="ECO:0007669"/>
    <property type="project" value="UniProtKB-UniRule"/>
</dbReference>
<dbReference type="InterPro" id="IPR005248">
    <property type="entry name" value="NadD/NMNAT"/>
</dbReference>
<evidence type="ECO:0000256" key="2">
    <source>
        <dbReference type="ARBA" id="ARBA00005019"/>
    </source>
</evidence>
<dbReference type="GO" id="GO:0004515">
    <property type="term" value="F:nicotinate-nucleotide adenylyltransferase activity"/>
    <property type="evidence" value="ECO:0007669"/>
    <property type="project" value="UniProtKB-UniRule"/>
</dbReference>
<dbReference type="RefSeq" id="WP_103920725.1">
    <property type="nucleotide sequence ID" value="NZ_FMSV02000512.1"/>
</dbReference>
<dbReference type="OrthoDB" id="5295945at2"/>
<sequence>MIGILGGTFDPVHHGHLRVALEVRQRLHMESVHLIPSARPPHRGEPQASAELRFQMLQVAIVDTEGLLADDRELRRPGASYMVDTLAELRAEKPQQPLALILGMDAFRGLHHWHQWQKLIEFAHLVVVYRPETSIPIEPEIQQFLVKYQTRKPKRLRQQLSGRVLLQEIPALTVSSTRIRMQVANGENPRYLLPDASLALITQHQLYMKA</sequence>
<name>A0A1H6FA88_9GAMM</name>
<dbReference type="NCBIfam" id="NF000839">
    <property type="entry name" value="PRK00071.1-1"/>
    <property type="match status" value="1"/>
</dbReference>
<evidence type="ECO:0000313" key="14">
    <source>
        <dbReference type="Proteomes" id="UP000236724"/>
    </source>
</evidence>
<accession>A0A1H6FA88</accession>
<dbReference type="EMBL" id="FMSV02000512">
    <property type="protein sequence ID" value="SEH07008.1"/>
    <property type="molecule type" value="Genomic_DNA"/>
</dbReference>
<evidence type="ECO:0000256" key="1">
    <source>
        <dbReference type="ARBA" id="ARBA00002324"/>
    </source>
</evidence>
<dbReference type="Pfam" id="PF01467">
    <property type="entry name" value="CTP_transf_like"/>
    <property type="match status" value="1"/>
</dbReference>
<keyword evidence="9 11" id="KW-0520">NAD</keyword>
<dbReference type="Gene3D" id="3.40.50.620">
    <property type="entry name" value="HUPs"/>
    <property type="match status" value="1"/>
</dbReference>
<keyword evidence="5 11" id="KW-0808">Transferase</keyword>
<dbReference type="NCBIfam" id="TIGR00125">
    <property type="entry name" value="cyt_tran_rel"/>
    <property type="match status" value="1"/>
</dbReference>
<evidence type="ECO:0000256" key="11">
    <source>
        <dbReference type="HAMAP-Rule" id="MF_00244"/>
    </source>
</evidence>
<dbReference type="Proteomes" id="UP000236724">
    <property type="component" value="Unassembled WGS sequence"/>
</dbReference>
<evidence type="ECO:0000256" key="3">
    <source>
        <dbReference type="ARBA" id="ARBA00009014"/>
    </source>
</evidence>
<evidence type="ECO:0000256" key="4">
    <source>
        <dbReference type="ARBA" id="ARBA00022642"/>
    </source>
</evidence>
<evidence type="ECO:0000256" key="8">
    <source>
        <dbReference type="ARBA" id="ARBA00022840"/>
    </source>
</evidence>
<keyword evidence="6 11" id="KW-0548">Nucleotidyltransferase</keyword>
<evidence type="ECO:0000256" key="5">
    <source>
        <dbReference type="ARBA" id="ARBA00022679"/>
    </source>
</evidence>
<dbReference type="NCBIfam" id="NF000840">
    <property type="entry name" value="PRK00071.1-3"/>
    <property type="match status" value="1"/>
</dbReference>
<keyword evidence="8 11" id="KW-0067">ATP-binding</keyword>
<keyword evidence="14" id="KW-1185">Reference proteome</keyword>
<evidence type="ECO:0000256" key="7">
    <source>
        <dbReference type="ARBA" id="ARBA00022741"/>
    </source>
</evidence>
<evidence type="ECO:0000313" key="13">
    <source>
        <dbReference type="EMBL" id="SEH07008.1"/>
    </source>
</evidence>
<keyword evidence="7 11" id="KW-0547">Nucleotide-binding</keyword>
<evidence type="ECO:0000259" key="12">
    <source>
        <dbReference type="Pfam" id="PF01467"/>
    </source>
</evidence>
<protein>
    <recommendedName>
        <fullName evidence="11">Probable nicotinate-nucleotide adenylyltransferase</fullName>
        <ecNumber evidence="11">2.7.7.18</ecNumber>
    </recommendedName>
    <alternativeName>
        <fullName evidence="11">Deamido-NAD(+) diphosphorylase</fullName>
    </alternativeName>
    <alternativeName>
        <fullName evidence="11">Deamido-NAD(+) pyrophosphorylase</fullName>
    </alternativeName>
    <alternativeName>
        <fullName evidence="11">Nicotinate mononucleotide adenylyltransferase</fullName>
        <shortName evidence="11">NaMN adenylyltransferase</shortName>
    </alternativeName>
</protein>
<dbReference type="CDD" id="cd02165">
    <property type="entry name" value="NMNAT"/>
    <property type="match status" value="1"/>
</dbReference>
<dbReference type="EC" id="2.7.7.18" evidence="11"/>
<dbReference type="AlphaFoldDB" id="A0A1H6FA88"/>
<dbReference type="UniPathway" id="UPA00253">
    <property type="reaction ID" value="UER00332"/>
</dbReference>
<evidence type="ECO:0000256" key="9">
    <source>
        <dbReference type="ARBA" id="ARBA00023027"/>
    </source>
</evidence>
<keyword evidence="4 11" id="KW-0662">Pyridine nucleotide biosynthesis</keyword>
<comment type="pathway">
    <text evidence="2 11">Cofactor biosynthesis; NAD(+) biosynthesis; deamido-NAD(+) from nicotinate D-ribonucleotide: step 1/1.</text>
</comment>
<comment type="similarity">
    <text evidence="3 11">Belongs to the NadD family.</text>
</comment>
<comment type="catalytic activity">
    <reaction evidence="10 11">
        <text>nicotinate beta-D-ribonucleotide + ATP + H(+) = deamido-NAD(+) + diphosphate</text>
        <dbReference type="Rhea" id="RHEA:22860"/>
        <dbReference type="ChEBI" id="CHEBI:15378"/>
        <dbReference type="ChEBI" id="CHEBI:30616"/>
        <dbReference type="ChEBI" id="CHEBI:33019"/>
        <dbReference type="ChEBI" id="CHEBI:57502"/>
        <dbReference type="ChEBI" id="CHEBI:58437"/>
        <dbReference type="EC" id="2.7.7.18"/>
    </reaction>
</comment>
<dbReference type="PANTHER" id="PTHR39321:SF3">
    <property type="entry name" value="PHOSPHOPANTETHEINE ADENYLYLTRANSFERASE"/>
    <property type="match status" value="1"/>
</dbReference>
<dbReference type="GO" id="GO:0005524">
    <property type="term" value="F:ATP binding"/>
    <property type="evidence" value="ECO:0007669"/>
    <property type="project" value="UniProtKB-KW"/>
</dbReference>
<organism evidence="13 14">
    <name type="scientific">Candidatus Venteria ishoeyi</name>
    <dbReference type="NCBI Taxonomy" id="1899563"/>
    <lineage>
        <taxon>Bacteria</taxon>
        <taxon>Pseudomonadati</taxon>
        <taxon>Pseudomonadota</taxon>
        <taxon>Gammaproteobacteria</taxon>
        <taxon>Thiotrichales</taxon>
        <taxon>Thiotrichaceae</taxon>
        <taxon>Venteria</taxon>
    </lineage>
</organism>
<comment type="function">
    <text evidence="1 11">Catalyzes the reversible adenylation of nicotinate mononucleotide (NaMN) to nicotinic acid adenine dinucleotide (NaAD).</text>
</comment>
<dbReference type="PANTHER" id="PTHR39321">
    <property type="entry name" value="NICOTINATE-NUCLEOTIDE ADENYLYLTRANSFERASE-RELATED"/>
    <property type="match status" value="1"/>
</dbReference>
<feature type="domain" description="Cytidyltransferase-like" evidence="12">
    <location>
        <begin position="4"/>
        <end position="181"/>
    </location>
</feature>
<reference evidence="13 14" key="1">
    <citation type="submission" date="2016-10" db="EMBL/GenBank/DDBJ databases">
        <authorList>
            <person name="de Groot N.N."/>
        </authorList>
    </citation>
    <scope>NUCLEOTIDE SEQUENCE [LARGE SCALE GENOMIC DNA]</scope>
    <source>
        <strain evidence="13">MBHS1</strain>
    </source>
</reference>